<comment type="subcellular location">
    <subcellularLocation>
        <location evidence="2">Spore coat</location>
    </subcellularLocation>
</comment>
<proteinExistence type="inferred from homology"/>
<keyword evidence="5" id="KW-1185">Reference proteome</keyword>
<evidence type="ECO:0000313" key="4">
    <source>
        <dbReference type="EMBL" id="MFD1608913.1"/>
    </source>
</evidence>
<dbReference type="InterPro" id="IPR012851">
    <property type="entry name" value="Spore_coat_CotF-like"/>
</dbReference>
<dbReference type="EMBL" id="JBHUDE010000139">
    <property type="protein sequence ID" value="MFD1608913.1"/>
    <property type="molecule type" value="Genomic_DNA"/>
</dbReference>
<sequence>MEEKEVRRPNHLAWHETMELHELVVFQAIGLMKLKKFIGEVKDPALRRLYAETIRGLETNLRELLAFYQLAPREEEELERNLDSGFFSGDLLAFAKTAVRNYSIAITETATPILRETLNKQLQRAIETHEMVYAYMYERGLYPSYDLHKLLRNDINIATKALNMDF</sequence>
<dbReference type="Gene3D" id="1.20.1260.10">
    <property type="match status" value="1"/>
</dbReference>
<dbReference type="Pfam" id="PF07875">
    <property type="entry name" value="Coat_F"/>
    <property type="match status" value="1"/>
</dbReference>
<dbReference type="RefSeq" id="WP_251511545.1">
    <property type="nucleotide sequence ID" value="NZ_JAMBON010000002.1"/>
</dbReference>
<dbReference type="PANTHER" id="PTHR39183:SF1">
    <property type="entry name" value="SPORE COAT PROTEIN F-LIKE PROTEIN YHCQ"/>
    <property type="match status" value="1"/>
</dbReference>
<keyword evidence="4" id="KW-0946">Virion</keyword>
<protein>
    <submittedName>
        <fullName evidence="4">Spore coat protein</fullName>
    </submittedName>
</protein>
<comment type="similarity">
    <text evidence="3">Belongs to the CotF family.</text>
</comment>
<gene>
    <name evidence="4" type="ORF">ACFSBH_14910</name>
</gene>
<dbReference type="InterPro" id="IPR012347">
    <property type="entry name" value="Ferritin-like"/>
</dbReference>
<accession>A0ABW4HU28</accession>
<keyword evidence="4" id="KW-0167">Capsid protein</keyword>
<comment type="caution">
    <text evidence="4">The sequence shown here is derived from an EMBL/GenBank/DDBJ whole genome shotgun (WGS) entry which is preliminary data.</text>
</comment>
<reference evidence="5" key="1">
    <citation type="journal article" date="2019" name="Int. J. Syst. Evol. Microbiol.">
        <title>The Global Catalogue of Microorganisms (GCM) 10K type strain sequencing project: providing services to taxonomists for standard genome sequencing and annotation.</title>
        <authorList>
            <consortium name="The Broad Institute Genomics Platform"/>
            <consortium name="The Broad Institute Genome Sequencing Center for Infectious Disease"/>
            <person name="Wu L."/>
            <person name="Ma J."/>
        </authorList>
    </citation>
    <scope>NUCLEOTIDE SEQUENCE [LARGE SCALE GENOMIC DNA]</scope>
    <source>
        <strain evidence="5">CGMCC 1.12376</strain>
    </source>
</reference>
<evidence type="ECO:0000256" key="2">
    <source>
        <dbReference type="ARBA" id="ARBA00024325"/>
    </source>
</evidence>
<name>A0ABW4HU28_9BACI</name>
<evidence type="ECO:0000256" key="1">
    <source>
        <dbReference type="ARBA" id="ARBA00022969"/>
    </source>
</evidence>
<evidence type="ECO:0000256" key="3">
    <source>
        <dbReference type="ARBA" id="ARBA00024344"/>
    </source>
</evidence>
<dbReference type="PANTHER" id="PTHR39183">
    <property type="entry name" value="SPORE COAT PROTEIN F-LIKE PROTEIN YHCQ"/>
    <property type="match status" value="1"/>
</dbReference>
<evidence type="ECO:0000313" key="5">
    <source>
        <dbReference type="Proteomes" id="UP001597221"/>
    </source>
</evidence>
<keyword evidence="1" id="KW-0749">Sporulation</keyword>
<dbReference type="Proteomes" id="UP001597221">
    <property type="component" value="Unassembled WGS sequence"/>
</dbReference>
<organism evidence="4 5">
    <name type="scientific">Oceanobacillus luteolus</name>
    <dbReference type="NCBI Taxonomy" id="1274358"/>
    <lineage>
        <taxon>Bacteria</taxon>
        <taxon>Bacillati</taxon>
        <taxon>Bacillota</taxon>
        <taxon>Bacilli</taxon>
        <taxon>Bacillales</taxon>
        <taxon>Bacillaceae</taxon>
        <taxon>Oceanobacillus</taxon>
    </lineage>
</organism>